<comment type="caution">
    <text evidence="1">The sequence shown here is derived from an EMBL/GenBank/DDBJ whole genome shotgun (WGS) entry which is preliminary data.</text>
</comment>
<dbReference type="RefSeq" id="WP_165567079.1">
    <property type="nucleotide sequence ID" value="NZ_SAYU02000141.1"/>
</dbReference>
<dbReference type="EMBL" id="SAYU02000141">
    <property type="protein sequence ID" value="NHA70353.1"/>
    <property type="molecule type" value="Genomic_DNA"/>
</dbReference>
<gene>
    <name evidence="1" type="ORF">EPD83_020230</name>
</gene>
<dbReference type="AlphaFoldDB" id="A0A8T6RA12"/>
<evidence type="ECO:0000313" key="2">
    <source>
        <dbReference type="Proteomes" id="UP000287866"/>
    </source>
</evidence>
<keyword evidence="2" id="KW-1185">Reference proteome</keyword>
<dbReference type="Proteomes" id="UP000287866">
    <property type="component" value="Unassembled WGS sequence"/>
</dbReference>
<name>A0A8T6RA12_9MICO</name>
<proteinExistence type="predicted"/>
<organism evidence="1 2">
    <name type="scientific">Phycicoccus flavus</name>
    <dbReference type="NCBI Taxonomy" id="2502783"/>
    <lineage>
        <taxon>Bacteria</taxon>
        <taxon>Bacillati</taxon>
        <taxon>Actinomycetota</taxon>
        <taxon>Actinomycetes</taxon>
        <taxon>Micrococcales</taxon>
        <taxon>Intrasporangiaceae</taxon>
        <taxon>Phycicoccus</taxon>
    </lineage>
</organism>
<evidence type="ECO:0000313" key="1">
    <source>
        <dbReference type="EMBL" id="NHA70353.1"/>
    </source>
</evidence>
<accession>A0A8T6RA12</accession>
<protein>
    <submittedName>
        <fullName evidence="1">Uncharacterized protein</fullName>
    </submittedName>
</protein>
<reference evidence="1" key="1">
    <citation type="submission" date="2020-03" db="EMBL/GenBank/DDBJ databases">
        <title>Phycicoccus flavus sp. nov., a novel endophytic actinobacterium isolated from branch of Kandelia candel.</title>
        <authorList>
            <person name="Tuo L."/>
        </authorList>
    </citation>
    <scope>NUCLEOTIDE SEQUENCE</scope>
    <source>
        <strain evidence="1">CMS6Z-2</strain>
    </source>
</reference>
<sequence>MSAFMGYEHASNAEVDPDWAIEMMDVLTATLGKLSADGRTQFRKHLEALASELPDDEFYDSWRDYYRGFPSALGWEEPGTTS</sequence>